<protein>
    <recommendedName>
        <fullName evidence="1">Helitron helicase-like domain-containing protein</fullName>
    </recommendedName>
</protein>
<reference evidence="2" key="2">
    <citation type="journal article" date="2015" name="Data Brief">
        <title>Shoot transcriptome of the giant reed, Arundo donax.</title>
        <authorList>
            <person name="Barrero R.A."/>
            <person name="Guerrero F.D."/>
            <person name="Moolhuijzen P."/>
            <person name="Goolsby J.A."/>
            <person name="Tidwell J."/>
            <person name="Bellgard S.E."/>
            <person name="Bellgard M.I."/>
        </authorList>
    </citation>
    <scope>NUCLEOTIDE SEQUENCE</scope>
    <source>
        <tissue evidence="2">Shoot tissue taken approximately 20 cm above the soil surface</tissue>
    </source>
</reference>
<name>A0A0A9DGC6_ARUDO</name>
<dbReference type="EMBL" id="GBRH01215063">
    <property type="protein sequence ID" value="JAD82832.1"/>
    <property type="molecule type" value="Transcribed_RNA"/>
</dbReference>
<dbReference type="InterPro" id="IPR025476">
    <property type="entry name" value="Helitron_helicase-like"/>
</dbReference>
<proteinExistence type="predicted"/>
<accession>A0A0A9DGC6</accession>
<reference evidence="2" key="1">
    <citation type="submission" date="2014-09" db="EMBL/GenBank/DDBJ databases">
        <authorList>
            <person name="Magalhaes I.L.F."/>
            <person name="Oliveira U."/>
            <person name="Santos F.R."/>
            <person name="Vidigal T.H.D.A."/>
            <person name="Brescovit A.D."/>
            <person name="Santos A.J."/>
        </authorList>
    </citation>
    <scope>NUCLEOTIDE SEQUENCE</scope>
    <source>
        <tissue evidence="2">Shoot tissue taken approximately 20 cm above the soil surface</tissue>
    </source>
</reference>
<sequence>MAICRWAGYPNLFITFTCNAKWSEIQYMLDETGSKQKPADRPEIIDRVFMIKLRELLRDIVEGKQFGETTSGQSNQILNIMLIQLKTLIFCSPHLTTLIFCSPLHNRVSEEGAPSCPHIGIS</sequence>
<organism evidence="2">
    <name type="scientific">Arundo donax</name>
    <name type="common">Giant reed</name>
    <name type="synonym">Donax arundinaceus</name>
    <dbReference type="NCBI Taxonomy" id="35708"/>
    <lineage>
        <taxon>Eukaryota</taxon>
        <taxon>Viridiplantae</taxon>
        <taxon>Streptophyta</taxon>
        <taxon>Embryophyta</taxon>
        <taxon>Tracheophyta</taxon>
        <taxon>Spermatophyta</taxon>
        <taxon>Magnoliopsida</taxon>
        <taxon>Liliopsida</taxon>
        <taxon>Poales</taxon>
        <taxon>Poaceae</taxon>
        <taxon>PACMAD clade</taxon>
        <taxon>Arundinoideae</taxon>
        <taxon>Arundineae</taxon>
        <taxon>Arundo</taxon>
    </lineage>
</organism>
<dbReference type="AlphaFoldDB" id="A0A0A9DGC6"/>
<feature type="domain" description="Helitron helicase-like" evidence="1">
    <location>
        <begin position="1"/>
        <end position="70"/>
    </location>
</feature>
<evidence type="ECO:0000259" key="1">
    <source>
        <dbReference type="Pfam" id="PF14214"/>
    </source>
</evidence>
<evidence type="ECO:0000313" key="2">
    <source>
        <dbReference type="EMBL" id="JAD82832.1"/>
    </source>
</evidence>
<dbReference type="Pfam" id="PF14214">
    <property type="entry name" value="Helitron_like_N"/>
    <property type="match status" value="1"/>
</dbReference>